<keyword evidence="1" id="KW-0732">Signal</keyword>
<dbReference type="OrthoDB" id="9952692at2"/>
<sequence length="220" mass="24291">MLKKMLTILLSVIMTMSMGSAAFAAEQLNNINNVSKPVTMSMDELINYLNSIDFGSDITFAPLMQTKSSNQDLITFDSLYEVEIYFKELLVKRAETTQFGQSKPQSENHTTRANTANTGWYTNTCWWWGGGNTSLLSRTNAEVRFYYNNGVASNISVTDSYMTGIVGATWTHRSGSATSKGGINAVIKVTETWLIGLDIWGFPVGASFNETLTSPTLSVR</sequence>
<protein>
    <submittedName>
        <fullName evidence="2">Uncharacterized protein</fullName>
    </submittedName>
</protein>
<dbReference type="HOGENOM" id="CLU_1255432_0_0_9"/>
<name>F4LU42_TEPAE</name>
<dbReference type="PATRIC" id="fig|1209989.3.peg.425"/>
<gene>
    <name evidence="2" type="ordered locus">TEPIRE1_0405</name>
</gene>
<feature type="signal peptide" evidence="1">
    <location>
        <begin position="1"/>
        <end position="24"/>
    </location>
</feature>
<dbReference type="Proteomes" id="UP000010802">
    <property type="component" value="Chromosome"/>
</dbReference>
<reference evidence="3" key="1">
    <citation type="journal article" date="2013" name="Genome Announc.">
        <title>First genome sequence of a syntrophic acetate-oxidizing bacterium, Tepidanaerobacter acetatoxydans strain Re1.</title>
        <authorList>
            <person name="Manzoor S."/>
            <person name="Bongcam-Rudloff E."/>
            <person name="Schnurer A."/>
            <person name="Muller B."/>
        </authorList>
    </citation>
    <scope>NUCLEOTIDE SEQUENCE [LARGE SCALE GENOMIC DNA]</scope>
    <source>
        <strain evidence="3">Re1</strain>
    </source>
</reference>
<evidence type="ECO:0000256" key="1">
    <source>
        <dbReference type="SAM" id="SignalP"/>
    </source>
</evidence>
<dbReference type="EMBL" id="HF563609">
    <property type="protein sequence ID" value="CCP25084.1"/>
    <property type="molecule type" value="Genomic_DNA"/>
</dbReference>
<organism evidence="2 3">
    <name type="scientific">Tepidanaerobacter acetatoxydans (strain DSM 21804 / JCM 16047 / Re1)</name>
    <dbReference type="NCBI Taxonomy" id="1209989"/>
    <lineage>
        <taxon>Bacteria</taxon>
        <taxon>Bacillati</taxon>
        <taxon>Bacillota</taxon>
        <taxon>Clostridia</taxon>
        <taxon>Thermosediminibacterales</taxon>
        <taxon>Tepidanaerobacteraceae</taxon>
        <taxon>Tepidanaerobacter</taxon>
    </lineage>
</organism>
<accession>F4LU42</accession>
<proteinExistence type="predicted"/>
<keyword evidence="3" id="KW-1185">Reference proteome</keyword>
<evidence type="ECO:0000313" key="2">
    <source>
        <dbReference type="EMBL" id="CCP25084.1"/>
    </source>
</evidence>
<dbReference type="AlphaFoldDB" id="F4LU42"/>
<evidence type="ECO:0000313" key="3">
    <source>
        <dbReference type="Proteomes" id="UP000010802"/>
    </source>
</evidence>
<dbReference type="RefSeq" id="WP_013777491.1">
    <property type="nucleotide sequence ID" value="NC_015519.1"/>
</dbReference>
<dbReference type="KEGG" id="tae:TepiRe1_0405"/>
<dbReference type="KEGG" id="tep:TepRe1_0365"/>
<feature type="chain" id="PRO_5003311185" evidence="1">
    <location>
        <begin position="25"/>
        <end position="220"/>
    </location>
</feature>
<accession>L0RY02</accession>